<dbReference type="InterPro" id="IPR055396">
    <property type="entry name" value="DUF7088"/>
</dbReference>
<dbReference type="AlphaFoldDB" id="A0A517TDY0"/>
<dbReference type="PANTHER" id="PTHR30294">
    <property type="entry name" value="MEMBRANE COMPONENT OF ABC TRANSPORTER YHHJ-RELATED"/>
    <property type="match status" value="1"/>
</dbReference>
<evidence type="ECO:0000256" key="7">
    <source>
        <dbReference type="SAM" id="MobiDB-lite"/>
    </source>
</evidence>
<comment type="subcellular location">
    <subcellularLocation>
        <location evidence="1">Cell membrane</location>
        <topology evidence="1">Multi-pass membrane protein</topology>
    </subcellularLocation>
</comment>
<evidence type="ECO:0000256" key="6">
    <source>
        <dbReference type="SAM" id="Coils"/>
    </source>
</evidence>
<evidence type="ECO:0000256" key="5">
    <source>
        <dbReference type="ARBA" id="ARBA00023136"/>
    </source>
</evidence>
<feature type="transmembrane region" description="Helical" evidence="8">
    <location>
        <begin position="242"/>
        <end position="260"/>
    </location>
</feature>
<evidence type="ECO:0000259" key="9">
    <source>
        <dbReference type="Pfam" id="PF09822"/>
    </source>
</evidence>
<gene>
    <name evidence="11" type="ORF">V22_38490</name>
</gene>
<reference evidence="11 12" key="1">
    <citation type="submission" date="2019-02" db="EMBL/GenBank/DDBJ databases">
        <title>Deep-cultivation of Planctomycetes and their phenomic and genomic characterization uncovers novel biology.</title>
        <authorList>
            <person name="Wiegand S."/>
            <person name="Jogler M."/>
            <person name="Boedeker C."/>
            <person name="Pinto D."/>
            <person name="Vollmers J."/>
            <person name="Rivas-Marin E."/>
            <person name="Kohn T."/>
            <person name="Peeters S.H."/>
            <person name="Heuer A."/>
            <person name="Rast P."/>
            <person name="Oberbeckmann S."/>
            <person name="Bunk B."/>
            <person name="Jeske O."/>
            <person name="Meyerdierks A."/>
            <person name="Storesund J.E."/>
            <person name="Kallscheuer N."/>
            <person name="Luecker S."/>
            <person name="Lage O.M."/>
            <person name="Pohl T."/>
            <person name="Merkel B.J."/>
            <person name="Hornburger P."/>
            <person name="Mueller R.-W."/>
            <person name="Bruemmer F."/>
            <person name="Labrenz M."/>
            <person name="Spormann A.M."/>
            <person name="Op den Camp H."/>
            <person name="Overmann J."/>
            <person name="Amann R."/>
            <person name="Jetten M.S.M."/>
            <person name="Mascher T."/>
            <person name="Medema M.H."/>
            <person name="Devos D.P."/>
            <person name="Kaster A.-K."/>
            <person name="Ovreas L."/>
            <person name="Rohde M."/>
            <person name="Galperin M.Y."/>
            <person name="Jogler C."/>
        </authorList>
    </citation>
    <scope>NUCLEOTIDE SEQUENCE [LARGE SCALE GENOMIC DNA]</scope>
    <source>
        <strain evidence="11 12">V22</strain>
    </source>
</reference>
<feature type="region of interest" description="Disordered" evidence="7">
    <location>
        <begin position="535"/>
        <end position="562"/>
    </location>
</feature>
<feature type="transmembrane region" description="Helical" evidence="8">
    <location>
        <begin position="185"/>
        <end position="202"/>
    </location>
</feature>
<evidence type="ECO:0000256" key="4">
    <source>
        <dbReference type="ARBA" id="ARBA00022989"/>
    </source>
</evidence>
<dbReference type="InterPro" id="IPR051449">
    <property type="entry name" value="ABC-2_transporter_component"/>
</dbReference>
<dbReference type="Pfam" id="PF23357">
    <property type="entry name" value="DUF7088"/>
    <property type="match status" value="1"/>
</dbReference>
<keyword evidence="6" id="KW-0175">Coiled coil</keyword>
<keyword evidence="4 8" id="KW-1133">Transmembrane helix</keyword>
<feature type="transmembrane region" description="Helical" evidence="8">
    <location>
        <begin position="281"/>
        <end position="300"/>
    </location>
</feature>
<dbReference type="InterPro" id="IPR019196">
    <property type="entry name" value="ABC_transp_unknown"/>
</dbReference>
<keyword evidence="5 8" id="KW-0472">Membrane</keyword>
<name>A0A517TDY0_9PLAN</name>
<feature type="domain" description="ABC-type uncharacterised transport system" evidence="9">
    <location>
        <begin position="445"/>
        <end position="741"/>
    </location>
</feature>
<evidence type="ECO:0000256" key="1">
    <source>
        <dbReference type="ARBA" id="ARBA00004651"/>
    </source>
</evidence>
<sequence length="904" mass="101414">MQSLLALLIVVLSLAPFALLIWRAAVSPVVRAVFWRNVSSYFSGILGYLFIVVFVVAASLLAFNQRFFTNNLADLDQLSQSFPLLLLFLIPAITMAVWSEERKQGTDELLFTLPASDLDILIGKYLAVLAVYTAVLAFSVTDLLFLEWIGDPDWGTMFATYVGYWFAGASLLGAGMLMSSITGSVTVAFVLGAVVCSIPVFVSRAPRSFFGLFDLPREALNDMGIASHLRDFAVGVLPTESVFYFVSIGAFMLYLNYVVIRKRHWAADEQGQMGLQYTIRAVSLAVTLIALNVLAGLGTARADLTAEHLFSLDKTTRQTIRDLKQPVTIQAFVSPDVPSDYVPVRRQLLGLLRQYEQMGGPKIDLRVVDVEPFSEESEEAELLGITPQRVLSENDGRQTEEEIYLGVVFSSTYDEVMIPNFGPGSLLEYELTRSLGTVANEKRLTVGVLQTDASIIGGQQEWQIVQELRLQYDVDEVSPDSEISTEKYDVLLVVMPSSLTQPQMDNLVAYVKTGKPTLIFADPYPMTLNPRGMITNAPRMSKPAPGGPFNQQPPPEPKAENGRLTSLTRELKINWTPDSIVWDRYNPHPEFGALVPLEYLFIKNREENPEALATGSEVTSGLQEMLLAYAGEVQDTQNADHEYTPLVLTGTNSGVTAWDDLFENSFDPFSFRPAYREKPNAFRERDSSVHAVAAHVRPKEGEEGPNVIFVTDIDVISDWFFQQRLQNTSLRFDNVTFVLNAVDVLAGQEEYLDLRGRRAKQRTLTKVEARTAKFYKELQQNQEEAEAELDQELQERRAAFADKRKEIEADTSLSRRQREEQLRILASDEEQKLLVAEQNLRQEAREKNLKAQATTMREIRETENLFWLIAILLPPIPAVLLGAGVAYQKVTSERRVLDPERIKK</sequence>
<evidence type="ECO:0000256" key="8">
    <source>
        <dbReference type="SAM" id="Phobius"/>
    </source>
</evidence>
<accession>A0A517TDY0</accession>
<evidence type="ECO:0000259" key="10">
    <source>
        <dbReference type="Pfam" id="PF23357"/>
    </source>
</evidence>
<dbReference type="GO" id="GO:0005886">
    <property type="term" value="C:plasma membrane"/>
    <property type="evidence" value="ECO:0007669"/>
    <property type="project" value="UniProtKB-SubCell"/>
</dbReference>
<feature type="coiled-coil region" evidence="6">
    <location>
        <begin position="775"/>
        <end position="802"/>
    </location>
</feature>
<feature type="domain" description="DUF7088" evidence="10">
    <location>
        <begin position="307"/>
        <end position="410"/>
    </location>
</feature>
<keyword evidence="3 8" id="KW-0812">Transmembrane</keyword>
<feature type="transmembrane region" description="Helical" evidence="8">
    <location>
        <begin position="41"/>
        <end position="63"/>
    </location>
</feature>
<feature type="transmembrane region" description="Helical" evidence="8">
    <location>
        <begin position="158"/>
        <end position="178"/>
    </location>
</feature>
<proteinExistence type="predicted"/>
<protein>
    <submittedName>
        <fullName evidence="11">ABC-type uncharacterized transport system</fullName>
    </submittedName>
</protein>
<dbReference type="InterPro" id="IPR025699">
    <property type="entry name" value="ABC2_memb-like"/>
</dbReference>
<keyword evidence="12" id="KW-1185">Reference proteome</keyword>
<dbReference type="OrthoDB" id="9794512at2"/>
<dbReference type="Pfam" id="PF13346">
    <property type="entry name" value="ABC2_membrane_5"/>
    <property type="match status" value="1"/>
</dbReference>
<dbReference type="RefSeq" id="WP_145265779.1">
    <property type="nucleotide sequence ID" value="NZ_CP036316.1"/>
</dbReference>
<evidence type="ECO:0000313" key="12">
    <source>
        <dbReference type="Proteomes" id="UP000319976"/>
    </source>
</evidence>
<feature type="transmembrane region" description="Helical" evidence="8">
    <location>
        <begin position="865"/>
        <end position="887"/>
    </location>
</feature>
<keyword evidence="2" id="KW-1003">Cell membrane</keyword>
<dbReference type="Pfam" id="PF09822">
    <property type="entry name" value="ABC_transp_aux"/>
    <property type="match status" value="1"/>
</dbReference>
<evidence type="ECO:0000256" key="2">
    <source>
        <dbReference type="ARBA" id="ARBA00022475"/>
    </source>
</evidence>
<dbReference type="KEGG" id="chya:V22_38490"/>
<dbReference type="PANTHER" id="PTHR30294:SF29">
    <property type="entry name" value="MULTIDRUG ABC TRANSPORTER PERMEASE YBHS-RELATED"/>
    <property type="match status" value="1"/>
</dbReference>
<dbReference type="EMBL" id="CP036316">
    <property type="protein sequence ID" value="QDT66579.1"/>
    <property type="molecule type" value="Genomic_DNA"/>
</dbReference>
<evidence type="ECO:0000256" key="3">
    <source>
        <dbReference type="ARBA" id="ARBA00022692"/>
    </source>
</evidence>
<organism evidence="11 12">
    <name type="scientific">Calycomorphotria hydatis</name>
    <dbReference type="NCBI Taxonomy" id="2528027"/>
    <lineage>
        <taxon>Bacteria</taxon>
        <taxon>Pseudomonadati</taxon>
        <taxon>Planctomycetota</taxon>
        <taxon>Planctomycetia</taxon>
        <taxon>Planctomycetales</taxon>
        <taxon>Planctomycetaceae</taxon>
        <taxon>Calycomorphotria</taxon>
    </lineage>
</organism>
<evidence type="ECO:0000313" key="11">
    <source>
        <dbReference type="EMBL" id="QDT66579.1"/>
    </source>
</evidence>
<dbReference type="CDD" id="cd22249">
    <property type="entry name" value="UDM1_RNF168_RNF169-like"/>
    <property type="match status" value="1"/>
</dbReference>
<feature type="transmembrane region" description="Helical" evidence="8">
    <location>
        <begin position="125"/>
        <end position="146"/>
    </location>
</feature>
<dbReference type="Proteomes" id="UP000319976">
    <property type="component" value="Chromosome"/>
</dbReference>